<dbReference type="Pfam" id="PF01494">
    <property type="entry name" value="FAD_binding_3"/>
    <property type="match status" value="1"/>
</dbReference>
<evidence type="ECO:0000259" key="6">
    <source>
        <dbReference type="Pfam" id="PF01494"/>
    </source>
</evidence>
<dbReference type="InterPro" id="IPR050493">
    <property type="entry name" value="FAD-dep_Monooxygenase_BioMet"/>
</dbReference>
<organism evidence="7 8">
    <name type="scientific">Penicillium daleae</name>
    <dbReference type="NCBI Taxonomy" id="63821"/>
    <lineage>
        <taxon>Eukaryota</taxon>
        <taxon>Fungi</taxon>
        <taxon>Dikarya</taxon>
        <taxon>Ascomycota</taxon>
        <taxon>Pezizomycotina</taxon>
        <taxon>Eurotiomycetes</taxon>
        <taxon>Eurotiomycetidae</taxon>
        <taxon>Eurotiales</taxon>
        <taxon>Aspergillaceae</taxon>
        <taxon>Penicillium</taxon>
    </lineage>
</organism>
<name>A0AAD6CAZ7_9EURO</name>
<accession>A0AAD6CAZ7</accession>
<evidence type="ECO:0000256" key="4">
    <source>
        <dbReference type="ARBA" id="ARBA00023002"/>
    </source>
</evidence>
<keyword evidence="4" id="KW-0560">Oxidoreductase</keyword>
<dbReference type="PRINTS" id="PR00420">
    <property type="entry name" value="RNGMNOXGNASE"/>
</dbReference>
<dbReference type="SUPFAM" id="SSF54373">
    <property type="entry name" value="FAD-linked reductases, C-terminal domain"/>
    <property type="match status" value="1"/>
</dbReference>
<dbReference type="InterPro" id="IPR002938">
    <property type="entry name" value="FAD-bd"/>
</dbReference>
<reference evidence="7" key="1">
    <citation type="submission" date="2022-12" db="EMBL/GenBank/DDBJ databases">
        <authorList>
            <person name="Petersen C."/>
        </authorList>
    </citation>
    <scope>NUCLEOTIDE SEQUENCE</scope>
    <source>
        <strain evidence="7">IBT 16125</strain>
    </source>
</reference>
<evidence type="ECO:0000256" key="2">
    <source>
        <dbReference type="ARBA" id="ARBA00022630"/>
    </source>
</evidence>
<sequence length="468" mass="51531">MATKSLTVGVVGAGLGGLSAAIAMARAGADVTLLEAAHELGEIGAGIQVFPNVSRFLIRWGVDKIIGDNLVEHDECNTYVGPEATLVAHSAPSDLALRSGFPWWVVRRDHLHHGLTESARHHGVKVRVNSRVNYLEDSATAIKLSTTNGETYSFDFVVGADGIRSFIRSQLAPSVSPKAPSKVAAYRGVLSYEQIFSEIPEARAYLRNSMDVWAGPNGYILTYPISGGKELNIVTAFCKDDYVTEMGEVDIEEFRNYYQDYSPVIQKVLRLVNYSHRWPLLQMPPMKSWSNKHGNVVLMGDAVHCMQNHMAQGAATAVEDGAFLGRIVSEVIRGTISVNEGVSLYEKQRIPKSWIKQQISHVSGLMNMATHTTERDNASVPEVLAAFQNRVNPVKPPPTYRSWQFYCSSDTVPGIFYYDAEGDADAAVCEYLTSRGPVNADEMLSENLRDKWTGYARNNGIVRQASVL</sequence>
<comment type="caution">
    <text evidence="7">The sequence shown here is derived from an EMBL/GenBank/DDBJ whole genome shotgun (WGS) entry which is preliminary data.</text>
</comment>
<dbReference type="GeneID" id="81594684"/>
<proteinExistence type="inferred from homology"/>
<evidence type="ECO:0000256" key="5">
    <source>
        <dbReference type="ARBA" id="ARBA00023033"/>
    </source>
</evidence>
<evidence type="ECO:0000313" key="7">
    <source>
        <dbReference type="EMBL" id="KAJ5459506.1"/>
    </source>
</evidence>
<dbReference type="PANTHER" id="PTHR13789">
    <property type="entry name" value="MONOOXYGENASE"/>
    <property type="match status" value="1"/>
</dbReference>
<dbReference type="GO" id="GO:0004497">
    <property type="term" value="F:monooxygenase activity"/>
    <property type="evidence" value="ECO:0007669"/>
    <property type="project" value="UniProtKB-KW"/>
</dbReference>
<gene>
    <name evidence="7" type="ORF">N7458_001058</name>
</gene>
<dbReference type="AlphaFoldDB" id="A0AAD6CAZ7"/>
<dbReference type="InterPro" id="IPR036188">
    <property type="entry name" value="FAD/NAD-bd_sf"/>
</dbReference>
<dbReference type="RefSeq" id="XP_056768548.1">
    <property type="nucleotide sequence ID" value="XM_056904441.1"/>
</dbReference>
<dbReference type="SUPFAM" id="SSF51905">
    <property type="entry name" value="FAD/NAD(P)-binding domain"/>
    <property type="match status" value="1"/>
</dbReference>
<keyword evidence="8" id="KW-1185">Reference proteome</keyword>
<dbReference type="EMBL" id="JAPVEA010000002">
    <property type="protein sequence ID" value="KAJ5459506.1"/>
    <property type="molecule type" value="Genomic_DNA"/>
</dbReference>
<evidence type="ECO:0000256" key="1">
    <source>
        <dbReference type="ARBA" id="ARBA00007992"/>
    </source>
</evidence>
<evidence type="ECO:0000256" key="3">
    <source>
        <dbReference type="ARBA" id="ARBA00022827"/>
    </source>
</evidence>
<dbReference type="PANTHER" id="PTHR13789:SF147">
    <property type="entry name" value="PUTATIVE (AFU_ORTHOLOGUE AFUA_2G01950)-RELATED"/>
    <property type="match status" value="1"/>
</dbReference>
<comment type="similarity">
    <text evidence="1">Belongs to the paxM FAD-dependent monooxygenase family.</text>
</comment>
<keyword evidence="3" id="KW-0274">FAD</keyword>
<dbReference type="Gene3D" id="3.50.50.60">
    <property type="entry name" value="FAD/NAD(P)-binding domain"/>
    <property type="match status" value="1"/>
</dbReference>
<reference evidence="7" key="2">
    <citation type="journal article" date="2023" name="IMA Fungus">
        <title>Comparative genomic study of the Penicillium genus elucidates a diverse pangenome and 15 lateral gene transfer events.</title>
        <authorList>
            <person name="Petersen C."/>
            <person name="Sorensen T."/>
            <person name="Nielsen M.R."/>
            <person name="Sondergaard T.E."/>
            <person name="Sorensen J.L."/>
            <person name="Fitzpatrick D.A."/>
            <person name="Frisvad J.C."/>
            <person name="Nielsen K.L."/>
        </authorList>
    </citation>
    <scope>NUCLEOTIDE SEQUENCE</scope>
    <source>
        <strain evidence="7">IBT 16125</strain>
    </source>
</reference>
<evidence type="ECO:0000313" key="8">
    <source>
        <dbReference type="Proteomes" id="UP001213681"/>
    </source>
</evidence>
<dbReference type="Proteomes" id="UP001213681">
    <property type="component" value="Unassembled WGS sequence"/>
</dbReference>
<dbReference type="GO" id="GO:0071949">
    <property type="term" value="F:FAD binding"/>
    <property type="evidence" value="ECO:0007669"/>
    <property type="project" value="InterPro"/>
</dbReference>
<keyword evidence="2" id="KW-0285">Flavoprotein</keyword>
<protein>
    <recommendedName>
        <fullName evidence="6">FAD-binding domain-containing protein</fullName>
    </recommendedName>
</protein>
<keyword evidence="5" id="KW-0503">Monooxygenase</keyword>
<feature type="domain" description="FAD-binding" evidence="6">
    <location>
        <begin position="7"/>
        <end position="353"/>
    </location>
</feature>